<dbReference type="SUPFAM" id="SSF69864">
    <property type="entry name" value="Argininosuccinate synthetase, C-terminal domain"/>
    <property type="match status" value="1"/>
</dbReference>
<dbReference type="PANTHER" id="PTHR11587:SF2">
    <property type="entry name" value="ARGININOSUCCINATE SYNTHASE"/>
    <property type="match status" value="1"/>
</dbReference>
<comment type="caution">
    <text evidence="12">The sequence shown here is derived from an EMBL/GenBank/DDBJ whole genome shotgun (WGS) entry which is preliminary data.</text>
</comment>
<feature type="binding site" evidence="9">
    <location>
        <position position="258"/>
    </location>
    <ligand>
        <name>L-citrulline</name>
        <dbReference type="ChEBI" id="CHEBI:57743"/>
    </ligand>
</feature>
<dbReference type="Gene3D" id="3.40.50.620">
    <property type="entry name" value="HUPs"/>
    <property type="match status" value="1"/>
</dbReference>
<evidence type="ECO:0000256" key="2">
    <source>
        <dbReference type="ARBA" id="ARBA00011881"/>
    </source>
</evidence>
<evidence type="ECO:0000256" key="6">
    <source>
        <dbReference type="ARBA" id="ARBA00022605"/>
    </source>
</evidence>
<evidence type="ECO:0000256" key="7">
    <source>
        <dbReference type="ARBA" id="ARBA00022741"/>
    </source>
</evidence>
<keyword evidence="9" id="KW-0963">Cytoplasm</keyword>
<comment type="catalytic activity">
    <reaction evidence="9">
        <text>L-citrulline + L-aspartate + ATP = 2-(N(omega)-L-arginino)succinate + AMP + diphosphate + H(+)</text>
        <dbReference type="Rhea" id="RHEA:10932"/>
        <dbReference type="ChEBI" id="CHEBI:15378"/>
        <dbReference type="ChEBI" id="CHEBI:29991"/>
        <dbReference type="ChEBI" id="CHEBI:30616"/>
        <dbReference type="ChEBI" id="CHEBI:33019"/>
        <dbReference type="ChEBI" id="CHEBI:57472"/>
        <dbReference type="ChEBI" id="CHEBI:57743"/>
        <dbReference type="ChEBI" id="CHEBI:456215"/>
        <dbReference type="EC" id="6.3.4.5"/>
    </reaction>
</comment>
<dbReference type="InterPro" id="IPR024074">
    <property type="entry name" value="AS_cat/multimer_dom_body"/>
</dbReference>
<dbReference type="FunFam" id="3.40.50.620:FF:000019">
    <property type="entry name" value="Argininosuccinate synthase"/>
    <property type="match status" value="1"/>
</dbReference>
<dbReference type="GO" id="GO:0000053">
    <property type="term" value="P:argininosuccinate metabolic process"/>
    <property type="evidence" value="ECO:0007669"/>
    <property type="project" value="TreeGrafter"/>
</dbReference>
<comment type="caution">
    <text evidence="9">Lacks conserved residue(s) required for the propagation of feature annotation.</text>
</comment>
<feature type="binding site" evidence="9">
    <location>
        <position position="173"/>
    </location>
    <ligand>
        <name>L-citrulline</name>
        <dbReference type="ChEBI" id="CHEBI:57743"/>
    </ligand>
</feature>
<dbReference type="HAMAP" id="MF_00005">
    <property type="entry name" value="Arg_succ_synth_type1"/>
    <property type="match status" value="1"/>
</dbReference>
<dbReference type="GO" id="GO:0004055">
    <property type="term" value="F:argininosuccinate synthase activity"/>
    <property type="evidence" value="ECO:0007669"/>
    <property type="project" value="UniProtKB-UniRule"/>
</dbReference>
<keyword evidence="4 9" id="KW-0055">Arginine biosynthesis</keyword>
<keyword evidence="6 9" id="KW-0028">Amino-acid biosynthesis</keyword>
<keyword evidence="5 9" id="KW-0436">Ligase</keyword>
<dbReference type="InterPro" id="IPR001518">
    <property type="entry name" value="Arginosuc_synth"/>
</dbReference>
<dbReference type="PANTHER" id="PTHR11587">
    <property type="entry name" value="ARGININOSUCCINATE SYNTHASE"/>
    <property type="match status" value="1"/>
</dbReference>
<dbReference type="Proteomes" id="UP000285138">
    <property type="component" value="Unassembled WGS sequence"/>
</dbReference>
<evidence type="ECO:0000256" key="3">
    <source>
        <dbReference type="ARBA" id="ARBA00012286"/>
    </source>
</evidence>
<gene>
    <name evidence="9" type="primary">argG</name>
    <name evidence="12" type="ORF">D5R97_01825</name>
</gene>
<dbReference type="InterPro" id="IPR018223">
    <property type="entry name" value="Arginosuc_synth_CS"/>
</dbReference>
<comment type="pathway">
    <text evidence="1 9">Amino-acid biosynthesis; L-arginine biosynthesis; L-arginine from L-ornithine and carbamoyl phosphate: step 2/3.</text>
</comment>
<evidence type="ECO:0000256" key="8">
    <source>
        <dbReference type="ARBA" id="ARBA00022840"/>
    </source>
</evidence>
<dbReference type="InterPro" id="IPR014729">
    <property type="entry name" value="Rossmann-like_a/b/a_fold"/>
</dbReference>
<dbReference type="SUPFAM" id="SSF52402">
    <property type="entry name" value="Adenine nucleotide alpha hydrolases-like"/>
    <property type="match status" value="1"/>
</dbReference>
<comment type="subcellular location">
    <subcellularLocation>
        <location evidence="9">Cytoplasm</location>
    </subcellularLocation>
</comment>
<evidence type="ECO:0000259" key="11">
    <source>
        <dbReference type="Pfam" id="PF20979"/>
    </source>
</evidence>
<dbReference type="GO" id="GO:0006526">
    <property type="term" value="P:L-arginine biosynthetic process"/>
    <property type="evidence" value="ECO:0007669"/>
    <property type="project" value="UniProtKB-UniRule"/>
</dbReference>
<dbReference type="AlphaFoldDB" id="A0A424YHN2"/>
<comment type="subunit">
    <text evidence="2 9">Homotetramer.</text>
</comment>
<proteinExistence type="inferred from homology"/>
<dbReference type="Gene3D" id="1.20.5.470">
    <property type="entry name" value="Single helix bin"/>
    <property type="match status" value="1"/>
</dbReference>
<dbReference type="Gene3D" id="3.90.1260.10">
    <property type="entry name" value="Argininosuccinate synthetase, chain A, domain 2"/>
    <property type="match status" value="1"/>
</dbReference>
<keyword evidence="8 9" id="KW-0067">ATP-binding</keyword>
<feature type="binding site" evidence="9">
    <location>
        <position position="84"/>
    </location>
    <ligand>
        <name>L-citrulline</name>
        <dbReference type="ChEBI" id="CHEBI:57743"/>
    </ligand>
</feature>
<dbReference type="InterPro" id="IPR048268">
    <property type="entry name" value="Arginosuc_syn_C"/>
</dbReference>
<dbReference type="GO" id="GO:0005524">
    <property type="term" value="F:ATP binding"/>
    <property type="evidence" value="ECO:0007669"/>
    <property type="project" value="UniProtKB-UniRule"/>
</dbReference>
<feature type="binding site" evidence="9">
    <location>
        <position position="182"/>
    </location>
    <ligand>
        <name>L-citrulline</name>
        <dbReference type="ChEBI" id="CHEBI:57743"/>
    </ligand>
</feature>
<feature type="binding site" evidence="9">
    <location>
        <position position="33"/>
    </location>
    <ligand>
        <name>ATP</name>
        <dbReference type="ChEBI" id="CHEBI:30616"/>
    </ligand>
</feature>
<dbReference type="GO" id="GO:0000050">
    <property type="term" value="P:urea cycle"/>
    <property type="evidence" value="ECO:0007669"/>
    <property type="project" value="TreeGrafter"/>
</dbReference>
<dbReference type="EMBL" id="QZAA01000057">
    <property type="protein sequence ID" value="RQD77685.1"/>
    <property type="molecule type" value="Genomic_DNA"/>
</dbReference>
<feature type="domain" description="Arginosuccinate synthase C-terminal" evidence="11">
    <location>
        <begin position="172"/>
        <end position="388"/>
    </location>
</feature>
<feature type="binding site" evidence="9">
    <location>
        <position position="120"/>
    </location>
    <ligand>
        <name>L-citrulline</name>
        <dbReference type="ChEBI" id="CHEBI:57743"/>
    </ligand>
</feature>
<dbReference type="Pfam" id="PF00764">
    <property type="entry name" value="Arginosuc_synth"/>
    <property type="match status" value="1"/>
</dbReference>
<evidence type="ECO:0000256" key="9">
    <source>
        <dbReference type="HAMAP-Rule" id="MF_00005"/>
    </source>
</evidence>
<evidence type="ECO:0000259" key="10">
    <source>
        <dbReference type="Pfam" id="PF00764"/>
    </source>
</evidence>
<protein>
    <recommendedName>
        <fullName evidence="3 9">Argininosuccinate synthase</fullName>
        <ecNumber evidence="3 9">6.3.4.5</ecNumber>
    </recommendedName>
    <alternativeName>
        <fullName evidence="9">Citrulline--aspartate ligase</fullName>
    </alternativeName>
</protein>
<comment type="similarity">
    <text evidence="9">Belongs to the argininosuccinate synthase family. Type 1 subfamily.</text>
</comment>
<feature type="binding site" evidence="9">
    <location>
        <position position="114"/>
    </location>
    <ligand>
        <name>ATP</name>
        <dbReference type="ChEBI" id="CHEBI:30616"/>
    </ligand>
</feature>
<dbReference type="GO" id="GO:0005737">
    <property type="term" value="C:cytoplasm"/>
    <property type="evidence" value="ECO:0007669"/>
    <property type="project" value="UniProtKB-SubCell"/>
</dbReference>
<feature type="binding site" evidence="9">
    <location>
        <position position="116"/>
    </location>
    <ligand>
        <name>L-aspartate</name>
        <dbReference type="ChEBI" id="CHEBI:29991"/>
    </ligand>
</feature>
<evidence type="ECO:0000313" key="12">
    <source>
        <dbReference type="EMBL" id="RQD77685.1"/>
    </source>
</evidence>
<name>A0A424YHN2_9FIRM</name>
<accession>A0A424YHN2</accession>
<feature type="binding site" evidence="9">
    <location>
        <position position="124"/>
    </location>
    <ligand>
        <name>L-citrulline</name>
        <dbReference type="ChEBI" id="CHEBI:57743"/>
    </ligand>
</feature>
<organism evidence="12 13">
    <name type="scientific">Candidatus Syntrophonatronum acetioxidans</name>
    <dbReference type="NCBI Taxonomy" id="1795816"/>
    <lineage>
        <taxon>Bacteria</taxon>
        <taxon>Bacillati</taxon>
        <taxon>Bacillota</taxon>
        <taxon>Clostridia</taxon>
        <taxon>Eubacteriales</taxon>
        <taxon>Syntrophomonadaceae</taxon>
        <taxon>Candidatus Syntrophonatronum</taxon>
    </lineage>
</organism>
<feature type="binding site" evidence="9">
    <location>
        <begin position="6"/>
        <end position="14"/>
    </location>
    <ligand>
        <name>ATP</name>
        <dbReference type="ChEBI" id="CHEBI:30616"/>
    </ligand>
</feature>
<reference evidence="12 13" key="1">
    <citation type="submission" date="2018-08" db="EMBL/GenBank/DDBJ databases">
        <title>The metabolism and importance of syntrophic acetate oxidation coupled to methane or sulfide production in haloalkaline environments.</title>
        <authorList>
            <person name="Timmers P.H.A."/>
            <person name="Vavourakis C.D."/>
            <person name="Sorokin D.Y."/>
            <person name="Sinninghe Damste J.S."/>
            <person name="Muyzer G."/>
            <person name="Stams A.J.M."/>
            <person name="Plugge C.M."/>
        </authorList>
    </citation>
    <scope>NUCLEOTIDE SEQUENCE [LARGE SCALE GENOMIC DNA]</scope>
    <source>
        <strain evidence="12">MSAO_Bac1</strain>
    </source>
</reference>
<dbReference type="PROSITE" id="PS00565">
    <property type="entry name" value="ARGININOSUCCIN_SYN_2"/>
    <property type="match status" value="1"/>
</dbReference>
<evidence type="ECO:0000256" key="1">
    <source>
        <dbReference type="ARBA" id="ARBA00004967"/>
    </source>
</evidence>
<keyword evidence="7 9" id="KW-0547">Nucleotide-binding</keyword>
<dbReference type="CDD" id="cd01999">
    <property type="entry name" value="ASS"/>
    <property type="match status" value="1"/>
</dbReference>
<dbReference type="NCBIfam" id="NF001770">
    <property type="entry name" value="PRK00509.1"/>
    <property type="match status" value="1"/>
</dbReference>
<dbReference type="FunFam" id="3.90.1260.10:FF:000007">
    <property type="entry name" value="Argininosuccinate synthase"/>
    <property type="match status" value="1"/>
</dbReference>
<feature type="binding site" evidence="9">
    <location>
        <position position="120"/>
    </location>
    <ligand>
        <name>L-aspartate</name>
        <dbReference type="ChEBI" id="CHEBI:29991"/>
    </ligand>
</feature>
<dbReference type="PROSITE" id="PS00564">
    <property type="entry name" value="ARGININOSUCCIN_SYN_1"/>
    <property type="match status" value="1"/>
</dbReference>
<feature type="binding site" evidence="9">
    <location>
        <position position="121"/>
    </location>
    <ligand>
        <name>L-aspartate</name>
        <dbReference type="ChEBI" id="CHEBI:29991"/>
    </ligand>
</feature>
<dbReference type="NCBIfam" id="TIGR00032">
    <property type="entry name" value="argG"/>
    <property type="match status" value="1"/>
</dbReference>
<sequence>MKVVLAYSGGLDTSIIIKWLKENYNCEVIAVTADLGQEEELDNLEAKALETGASKLYIENLQEEFVKDYIFPTLKAGAIYEKKYLLGTAMGRPLIAKRMVEIAEKEGAEAIAHGCTGKGNDQVRFELAVKALNPKLKIIAPWREWNIISREEAIDYAKRHNIPISVTKEKPFSIDRNLWHISYEGGALEDISWEPDEDMFLLTNSPAKAPDEPLYLEIFFEKGVPQNIDGKEYPPVELLRKLNKLAGLHGVGRVDLVENRLVGMKSRGIYETPGGTVLFGAHQELESITLDRETMHFKEIAASQYARILYYGQWFAPLRKALDAFVENTQEKVTGTVRVKLFKGNCFVVGRKSDYSLYREDLATFEKGELYDHKDAGGFINCFGLPLMVQGFLERKSKGDL</sequence>
<evidence type="ECO:0000313" key="13">
    <source>
        <dbReference type="Proteomes" id="UP000285138"/>
    </source>
</evidence>
<dbReference type="EC" id="6.3.4.5" evidence="3 9"/>
<dbReference type="InterPro" id="IPR048267">
    <property type="entry name" value="Arginosuc_syn_N"/>
</dbReference>
<dbReference type="Pfam" id="PF20979">
    <property type="entry name" value="Arginosuc_syn_C"/>
    <property type="match status" value="1"/>
</dbReference>
<feature type="domain" description="Arginosuccinate synthase-like N-terminal" evidence="10">
    <location>
        <begin position="2"/>
        <end position="163"/>
    </location>
</feature>
<feature type="binding site" evidence="9">
    <location>
        <position position="270"/>
    </location>
    <ligand>
        <name>L-citrulline</name>
        <dbReference type="ChEBI" id="CHEBI:57743"/>
    </ligand>
</feature>
<dbReference type="UniPathway" id="UPA00068">
    <property type="reaction ID" value="UER00113"/>
</dbReference>
<dbReference type="InterPro" id="IPR023434">
    <property type="entry name" value="Arginosuc_synth_type_1_subfam"/>
</dbReference>
<evidence type="ECO:0000256" key="4">
    <source>
        <dbReference type="ARBA" id="ARBA00022571"/>
    </source>
</evidence>
<evidence type="ECO:0000256" key="5">
    <source>
        <dbReference type="ARBA" id="ARBA00022598"/>
    </source>
</evidence>